<proteinExistence type="predicted"/>
<accession>A0A9W8MUM3</accession>
<feature type="compositionally biased region" description="Basic and acidic residues" evidence="2">
    <location>
        <begin position="24"/>
        <end position="33"/>
    </location>
</feature>
<name>A0A9W8MUM3_9AGAR</name>
<dbReference type="SUPFAM" id="SSF56672">
    <property type="entry name" value="DNA/RNA polymerases"/>
    <property type="match status" value="1"/>
</dbReference>
<evidence type="ECO:0000313" key="5">
    <source>
        <dbReference type="Proteomes" id="UP001148786"/>
    </source>
</evidence>
<dbReference type="OrthoDB" id="3254233at2759"/>
<dbReference type="InterPro" id="IPR043502">
    <property type="entry name" value="DNA/RNA_pol_sf"/>
</dbReference>
<evidence type="ECO:0000259" key="3">
    <source>
        <dbReference type="PROSITE" id="PS50103"/>
    </source>
</evidence>
<keyword evidence="5" id="KW-1185">Reference proteome</keyword>
<feature type="compositionally biased region" description="Basic and acidic residues" evidence="2">
    <location>
        <begin position="64"/>
        <end position="75"/>
    </location>
</feature>
<feature type="domain" description="C3H1-type" evidence="3">
    <location>
        <begin position="310"/>
        <end position="339"/>
    </location>
</feature>
<evidence type="ECO:0000313" key="4">
    <source>
        <dbReference type="EMBL" id="KAJ3503737.1"/>
    </source>
</evidence>
<keyword evidence="1" id="KW-0479">Metal-binding</keyword>
<keyword evidence="1" id="KW-0863">Zinc-finger</keyword>
<keyword evidence="1" id="KW-0862">Zinc</keyword>
<dbReference type="GO" id="GO:0008270">
    <property type="term" value="F:zinc ion binding"/>
    <property type="evidence" value="ECO:0007669"/>
    <property type="project" value="UniProtKB-KW"/>
</dbReference>
<dbReference type="Proteomes" id="UP001148786">
    <property type="component" value="Unassembled WGS sequence"/>
</dbReference>
<organism evidence="4 5">
    <name type="scientific">Agrocybe chaxingu</name>
    <dbReference type="NCBI Taxonomy" id="84603"/>
    <lineage>
        <taxon>Eukaryota</taxon>
        <taxon>Fungi</taxon>
        <taxon>Dikarya</taxon>
        <taxon>Basidiomycota</taxon>
        <taxon>Agaricomycotina</taxon>
        <taxon>Agaricomycetes</taxon>
        <taxon>Agaricomycetidae</taxon>
        <taxon>Agaricales</taxon>
        <taxon>Agaricineae</taxon>
        <taxon>Strophariaceae</taxon>
        <taxon>Agrocybe</taxon>
    </lineage>
</organism>
<protein>
    <recommendedName>
        <fullName evidence="3">C3H1-type domain-containing protein</fullName>
    </recommendedName>
</protein>
<dbReference type="EMBL" id="JANKHO010001101">
    <property type="protein sequence ID" value="KAJ3503737.1"/>
    <property type="molecule type" value="Genomic_DNA"/>
</dbReference>
<reference evidence="4" key="1">
    <citation type="submission" date="2022-07" db="EMBL/GenBank/DDBJ databases">
        <title>Genome Sequence of Agrocybe chaxingu.</title>
        <authorList>
            <person name="Buettner E."/>
        </authorList>
    </citation>
    <scope>NUCLEOTIDE SEQUENCE</scope>
    <source>
        <strain evidence="4">MP-N11</strain>
    </source>
</reference>
<dbReference type="InterPro" id="IPR000571">
    <property type="entry name" value="Znf_CCCH"/>
</dbReference>
<sequence>MTQDDNPRGKTPSVDTTHTPGDVGDAKSQETTRVRSQLQRVLEQFRGGDLTKFQTTTQIVKELDKWSGASDDERQQALTSYLKELNTEPVRGADDSEQLQGDPKVAGKRHREEVEDLIEQLSKGGNEAESDGEDELLTTDDQAVSRPVVPFVSLALTSPDPRPSYELPKVCLTESLYPSGTESFEEIPDGKRQVRNGSDWSAAFRKAKRAIIFLFPHRREELDKYEEHIKDLFAAKQDSAHGRVILFDASVRNLVGGGQNTLLTDYDRFHNLAESILHADGVEYASAGTSSSKRGGEAKGGHSKQGGSGRKKVEICKRFNGDRGCEYNEDDCFYKHPRYLRYNVWDPESDLSPTTAEWTESAIPLPRPPASALNDPTVAKTIRDNPHLFKIVSPINVNVFESYLSNHLNQPFVQSVVTGLREGFWPWADTCKTGYPTTNDCSKASPKDEGKAAFLRNQLKVELEKERFSPSFGKDLLPGMYSMPIFAVPKPDLSDYHLITDQSHGPHSLNSMIHHPSITGYPLDNLKHFGEMLIDLHKRALGEEKVVWKSDIAEAYRIIPMHPFWQVKQVTRIDGECYVDRNNEFGNCGSGALFIAFNSLVGWIAKMKKGVASMGTYVDDSWGCSLAHNTLLYEPYGKTLPRDQAVLLSLWDELGVPHKERKQVFGSPLTIIGIQVDPNSMTFTLPNAAREKLVKELGYWCSEKRKERLKRWYELGGWVNWTLNAYPLLRPMLNNFYPKLVGRKDSTSSVWVNNSIREDFHWGRRHL</sequence>
<gene>
    <name evidence="4" type="ORF">NLJ89_g8304</name>
</gene>
<dbReference type="AlphaFoldDB" id="A0A9W8MUM3"/>
<comment type="caution">
    <text evidence="4">The sequence shown here is derived from an EMBL/GenBank/DDBJ whole genome shotgun (WGS) entry which is preliminary data.</text>
</comment>
<feature type="zinc finger region" description="C3H1-type" evidence="1">
    <location>
        <begin position="310"/>
        <end position="339"/>
    </location>
</feature>
<evidence type="ECO:0000256" key="2">
    <source>
        <dbReference type="SAM" id="MobiDB-lite"/>
    </source>
</evidence>
<dbReference type="PROSITE" id="PS50103">
    <property type="entry name" value="ZF_C3H1"/>
    <property type="match status" value="1"/>
</dbReference>
<evidence type="ECO:0000256" key="1">
    <source>
        <dbReference type="PROSITE-ProRule" id="PRU00723"/>
    </source>
</evidence>
<feature type="region of interest" description="Disordered" evidence="2">
    <location>
        <begin position="287"/>
        <end position="310"/>
    </location>
</feature>
<feature type="region of interest" description="Disordered" evidence="2">
    <location>
        <begin position="64"/>
        <end position="112"/>
    </location>
</feature>
<feature type="region of interest" description="Disordered" evidence="2">
    <location>
        <begin position="1"/>
        <end position="35"/>
    </location>
</feature>